<dbReference type="SMART" id="SM00387">
    <property type="entry name" value="HATPase_c"/>
    <property type="match status" value="1"/>
</dbReference>
<comment type="catalytic activity">
    <reaction evidence="1">
        <text>ATP + protein L-histidine = ADP + protein N-phospho-L-histidine.</text>
        <dbReference type="EC" id="2.7.13.3"/>
    </reaction>
</comment>
<dbReference type="InterPro" id="IPR004105">
    <property type="entry name" value="CheA-like_dim"/>
</dbReference>
<dbReference type="CDD" id="cd17546">
    <property type="entry name" value="REC_hyHK_CKI1_RcsC-like"/>
    <property type="match status" value="1"/>
</dbReference>
<accession>A0A6P1KFP2</accession>
<organism evidence="16">
    <name type="scientific">Faucicola osloensis</name>
    <name type="common">Moraxella osloensis</name>
    <dbReference type="NCBI Taxonomy" id="34062"/>
    <lineage>
        <taxon>Bacteria</taxon>
        <taxon>Pseudomonadati</taxon>
        <taxon>Pseudomonadota</taxon>
        <taxon>Gammaproteobacteria</taxon>
        <taxon>Moraxellales</taxon>
        <taxon>Moraxellaceae</taxon>
        <taxon>Faucicola</taxon>
    </lineage>
</organism>
<feature type="modified residue" description="4-aspartylphosphate" evidence="10">
    <location>
        <position position="2163"/>
    </location>
</feature>
<dbReference type="InterPro" id="IPR036061">
    <property type="entry name" value="CheW-like_dom_sf"/>
</dbReference>
<dbReference type="Gene3D" id="2.30.30.40">
    <property type="entry name" value="SH3 Domains"/>
    <property type="match status" value="1"/>
</dbReference>
<dbReference type="SUPFAM" id="SSF52172">
    <property type="entry name" value="CheY-like"/>
    <property type="match status" value="1"/>
</dbReference>
<feature type="modified residue" description="Phosphohistidine" evidence="9">
    <location>
        <position position="848"/>
    </location>
</feature>
<dbReference type="InterPro" id="IPR002545">
    <property type="entry name" value="CheW-lke_dom"/>
</dbReference>
<evidence type="ECO:0000256" key="5">
    <source>
        <dbReference type="ARBA" id="ARBA00022679"/>
    </source>
</evidence>
<evidence type="ECO:0000256" key="7">
    <source>
        <dbReference type="ARBA" id="ARBA00023012"/>
    </source>
</evidence>
<dbReference type="Pfam" id="PF02518">
    <property type="entry name" value="HATPase_c"/>
    <property type="match status" value="1"/>
</dbReference>
<evidence type="ECO:0000259" key="14">
    <source>
        <dbReference type="PROSITE" id="PS50851"/>
    </source>
</evidence>
<evidence type="ECO:0000259" key="12">
    <source>
        <dbReference type="PROSITE" id="PS50109"/>
    </source>
</evidence>
<evidence type="ECO:0000256" key="3">
    <source>
        <dbReference type="ARBA" id="ARBA00021495"/>
    </source>
</evidence>
<dbReference type="InterPro" id="IPR011006">
    <property type="entry name" value="CheY-like_superfamily"/>
</dbReference>
<evidence type="ECO:0000256" key="9">
    <source>
        <dbReference type="PROSITE-ProRule" id="PRU00110"/>
    </source>
</evidence>
<dbReference type="SUPFAM" id="SSF47226">
    <property type="entry name" value="Histidine-containing phosphotransfer domain, HPT domain"/>
    <property type="match status" value="6"/>
</dbReference>
<dbReference type="FunFam" id="3.30.565.10:FF:000016">
    <property type="entry name" value="Chemotaxis protein CheA, putative"/>
    <property type="match status" value="1"/>
</dbReference>
<keyword evidence="4 10" id="KW-0597">Phosphoprotein</keyword>
<evidence type="ECO:0000256" key="4">
    <source>
        <dbReference type="ARBA" id="ARBA00022553"/>
    </source>
</evidence>
<feature type="domain" description="CheW-like" evidence="14">
    <location>
        <begin position="1952"/>
        <end position="2094"/>
    </location>
</feature>
<feature type="domain" description="Histidine kinase" evidence="12">
    <location>
        <begin position="1694"/>
        <end position="1950"/>
    </location>
</feature>
<feature type="domain" description="Response regulatory" evidence="13">
    <location>
        <begin position="2114"/>
        <end position="2230"/>
    </location>
</feature>
<dbReference type="CDD" id="cd00088">
    <property type="entry name" value="HPT"/>
    <property type="match status" value="4"/>
</dbReference>
<dbReference type="GO" id="GO:0005737">
    <property type="term" value="C:cytoplasm"/>
    <property type="evidence" value="ECO:0007669"/>
    <property type="project" value="InterPro"/>
</dbReference>
<dbReference type="PROSITE" id="PS50851">
    <property type="entry name" value="CHEW"/>
    <property type="match status" value="1"/>
</dbReference>
<keyword evidence="7" id="KW-0902">Two-component regulatory system</keyword>
<dbReference type="EC" id="2.7.13.3" evidence="2"/>
<feature type="domain" description="HPt" evidence="15">
    <location>
        <begin position="804"/>
        <end position="905"/>
    </location>
</feature>
<dbReference type="InterPro" id="IPR036890">
    <property type="entry name" value="HATPase_C_sf"/>
</dbReference>
<dbReference type="PANTHER" id="PTHR43395:SF8">
    <property type="entry name" value="HISTIDINE KINASE"/>
    <property type="match status" value="1"/>
</dbReference>
<feature type="modified residue" description="Phosphohistidine" evidence="9">
    <location>
        <position position="1488"/>
    </location>
</feature>
<feature type="modified residue" description="Phosphohistidine" evidence="9">
    <location>
        <position position="1301"/>
    </location>
</feature>
<feature type="domain" description="HPt" evidence="15">
    <location>
        <begin position="607"/>
        <end position="711"/>
    </location>
</feature>
<dbReference type="PANTHER" id="PTHR43395">
    <property type="entry name" value="SENSOR HISTIDINE KINASE CHEA"/>
    <property type="match status" value="1"/>
</dbReference>
<feature type="modified residue" description="Phosphohistidine" evidence="9">
    <location>
        <position position="1027"/>
    </location>
</feature>
<evidence type="ECO:0000259" key="13">
    <source>
        <dbReference type="PROSITE" id="PS50110"/>
    </source>
</evidence>
<feature type="coiled-coil region" evidence="11">
    <location>
        <begin position="1657"/>
        <end position="1684"/>
    </location>
</feature>
<evidence type="ECO:0000256" key="1">
    <source>
        <dbReference type="ARBA" id="ARBA00000085"/>
    </source>
</evidence>
<feature type="modified residue" description="Phosphohistidine" evidence="9">
    <location>
        <position position="654"/>
    </location>
</feature>
<evidence type="ECO:0000256" key="8">
    <source>
        <dbReference type="ARBA" id="ARBA00035100"/>
    </source>
</evidence>
<dbReference type="Pfam" id="PF00072">
    <property type="entry name" value="Response_reg"/>
    <property type="match status" value="1"/>
</dbReference>
<dbReference type="InterPro" id="IPR003594">
    <property type="entry name" value="HATPase_dom"/>
</dbReference>
<keyword evidence="6" id="KW-0418">Kinase</keyword>
<dbReference type="InterPro" id="IPR004358">
    <property type="entry name" value="Sig_transdc_His_kin-like_C"/>
</dbReference>
<dbReference type="SMART" id="SM00448">
    <property type="entry name" value="REC"/>
    <property type="match status" value="1"/>
</dbReference>
<feature type="domain" description="HPt" evidence="15">
    <location>
        <begin position="981"/>
        <end position="1084"/>
    </location>
</feature>
<dbReference type="Pfam" id="PF01584">
    <property type="entry name" value="CheW"/>
    <property type="match status" value="1"/>
</dbReference>
<evidence type="ECO:0000256" key="10">
    <source>
        <dbReference type="PROSITE-ProRule" id="PRU00169"/>
    </source>
</evidence>
<feature type="domain" description="HPt" evidence="15">
    <location>
        <begin position="1254"/>
        <end position="1361"/>
    </location>
</feature>
<feature type="domain" description="HPt" evidence="15">
    <location>
        <begin position="1441"/>
        <end position="1548"/>
    </location>
</feature>
<evidence type="ECO:0000256" key="2">
    <source>
        <dbReference type="ARBA" id="ARBA00012438"/>
    </source>
</evidence>
<dbReference type="GO" id="GO:0006935">
    <property type="term" value="P:chemotaxis"/>
    <property type="evidence" value="ECO:0007669"/>
    <property type="project" value="InterPro"/>
</dbReference>
<keyword evidence="11" id="KW-0175">Coiled coil</keyword>
<dbReference type="GO" id="GO:0000155">
    <property type="term" value="F:phosphorelay sensor kinase activity"/>
    <property type="evidence" value="ECO:0007669"/>
    <property type="project" value="InterPro"/>
</dbReference>
<evidence type="ECO:0000256" key="6">
    <source>
        <dbReference type="ARBA" id="ARBA00022777"/>
    </source>
</evidence>
<dbReference type="SMART" id="SM01231">
    <property type="entry name" value="H-kinase_dim"/>
    <property type="match status" value="1"/>
</dbReference>
<comment type="function">
    <text evidence="8">Involved in the transmission of sensory signals from the chemoreceptors to the flagellar motors. CheA is autophosphorylated; it can transfer its phosphate group to either CheB or CheY.</text>
</comment>
<dbReference type="Gene3D" id="1.20.120.160">
    <property type="entry name" value="HPT domain"/>
    <property type="match status" value="5"/>
</dbReference>
<dbReference type="Pfam" id="PF01627">
    <property type="entry name" value="Hpt"/>
    <property type="match status" value="5"/>
</dbReference>
<dbReference type="PROSITE" id="PS50894">
    <property type="entry name" value="HPT"/>
    <property type="match status" value="5"/>
</dbReference>
<name>A0A6P1KFP2_FAUOS</name>
<reference evidence="16" key="1">
    <citation type="journal article" date="2020" name="Microbiol. Resour. Announc.">
        <title>Complete Genome Sequence of Moraxella osloensis Strain YV1, Isolated from an Australian Wastewater Treatment Plant.</title>
        <authorList>
            <person name="Batinovic S."/>
            <person name="Rice D.T.F."/>
            <person name="Seviour R.J."/>
            <person name="Petrovski S."/>
        </authorList>
    </citation>
    <scope>NUCLEOTIDE SEQUENCE</scope>
    <source>
        <strain evidence="16">YV1</strain>
    </source>
</reference>
<dbReference type="PRINTS" id="PR00344">
    <property type="entry name" value="BCTRLSENSOR"/>
</dbReference>
<proteinExistence type="predicted"/>
<evidence type="ECO:0000313" key="16">
    <source>
        <dbReference type="EMBL" id="QHG08643.1"/>
    </source>
</evidence>
<dbReference type="Gene3D" id="3.40.50.2300">
    <property type="match status" value="1"/>
</dbReference>
<dbReference type="InterPro" id="IPR001789">
    <property type="entry name" value="Sig_transdc_resp-reg_receiver"/>
</dbReference>
<dbReference type="SMART" id="SM00073">
    <property type="entry name" value="HPT"/>
    <property type="match status" value="5"/>
</dbReference>
<sequence length="2236" mass="249143">MSKQRNLIALDWLMPVLKDVFGELNQLLQRHDAQPAWQLIGQHLHQITGALALANQPALSKLAKTLDKTTIAIQQETLSLQYFSQISHAVRLLQFDIEQVQAKQQIHTDWVNDRIAYFEQLLGIASSYEPIQAATDNTLLFLSQLATPDIKHPWHSAQADELLKVWRYTSLQLLQNATNDSKHLDILTKVAGYLSQAAINPAWRQFWQLVAVWCNNLTLNEQPAPTAYASLLNSLSLVLTHDLTLTPDITVSRLAVDVLLALNALTHKSHDAKALLSSLDINSGDTLDNLFSQVLEKLEKIIYQVHEPLTILPLLESVKNSLANRGWVFYENQMAQIIDDVRLMTQDTFMASSLTWQVERQLQDFYSQLLSTVETLDSQIGLQHFAYASNPQNEAVRQTRVHVENIKRSFNQYIQTRDLNKLTANEELIATIQVFGALGLTRPKELVEQIRLLFSRIHKNSVQVLSWEASDAIADMIARFELFLDYLSNQSVNEEFLDETQTQLNRANLLLNRLIETPLTAAEVVAPTKHFGRDTVIYDDEGERIASDIKSLSQGVATAGEAPNTQTAVTQIPATQTAVMQTPMMQTTIVQESQALAAARQALKADDYSMDEDIRDIFIEEAQEVLAELGEQIPVWEVDTHELVALKDIRRGFHTLKGSGRMVGAHQIAEMCWAVENMLNRVLDGTLAVSDALVGFIKNTHRKLPTLVEDFQQQRAPSIDPAVTVLQATNLLQQQPINTGLPETNGLDSLVPVSASVAKDSDNMAQGNEAASDVAPSTTEDIHALPEVVAREYEQLTTVTDAVSDPDIQEIYIEEANEVIETITPLNRAWQAKPDDFDTLKEIRRGFHTLKGSGRMVGANQLGELAWSIENMLNRVLDHTITVDEGVLHLVADVIEAFGGLITIFAQNRTDYPAVIQLWQAVANSYAKKHGDSFSYHQALSAFAGQVAASPSALHTDEALSSGHATAQTQAPQHVSGISDISSEMDVADDVFIEEADELLVDIDNFITHHLGEPATHVPDAILRAFHTLRGGAALIELDNVYRLSAAVEEALGDLLHNEMPLTASQLLTLQEAKDLLQTYIDEHKIHHDVTMVEDNTDIVADLIERLTDANAESYESTKLTVKDLIALGIDDLLDADQQAQAKFAGESEQVIAYAEQLEQQASRLAQATEGLSYFIIPSTLQFAYKKLADYPQFAKNEDIYDGLMSLHNQLINMFDAIAAGLRVNINEEAIETLRKLLAKSQYQAEMDAIEYQTVATDDELLQVFLDEVQTIQPDMQNYYNQWLNNLSNLEVVKELANYMHILKGGAELIGVSSIVEMALRGEQVYDAIDKGILPSDTDTASLLQKLHETIASQIKQVRQFSRSFEATDFAQQIDEVIAGTVQSRDLVFAVPLIVEANPEELIEQKQLAKEGESALAKNDPLYIEEIINNFEERRLETWKGQEPDEDILKVYLEEAKELIDSSSQHLQEFRSNNSDLAALQALQRELHTIKGGARMVGAEGIATLAHEMETIYEELGSRRKPATRMIGNLLAVCHDWLASAIYVLENKFNPQTPVALVAALQQFSRKPDSLKEIPNVNLASQIEQIDIYRSSLGQDTLEVKQRDLSIMPLMTGNFESEQDQSSLNAETLRISASTIERMINLSGESAINRSRIEMGISSLSNNIEEMGATVQRLADQLRRMETELEIQILSQIGEEHELESDFDPLEMDQYSALNQLSKSLSESASDLLDIKTTMLDKTRETENLLLQLSRTQSDLQEGLMDSRTVPFSRITPRLQRVVRQTATELGKSVELRILNDEGEIDRNILERITSPLEHMLRNAVDHGIEKSQERIESGKSRTGLITLEVLREGGEIVINLIDDGRGINVNAVRQKAIEQGLISAKDTSLKTLDIMQYIFNAGLSTAKSVSQISGRGVGMDVVQSEVKQLGGVVTVDSESGRGSRFTMRLPLTVAVSDALMVRAGDKYFAVPLVQIERVMRVNIDAIANFYTKNADSINIDGQAYRLRYLNQILYGSDPVDALAHQSSSVPVIIIRTDLGQRMALQVDMIAGSRIEVVVKPLGRQLSHIDGISAATIMGDGSVMLILDLVALMRNVSNIAKVEQQKANKSVKQAHKPVVLIVDDSVTVRKVTSRLLERNGYEAQVATDGIDALEKLQEMLPEVIVLDIEMPRMDGFEVANHIRHNPRLQHIPIVMITSRTGEKHRERAFGIGVNEYMGKPFQEQMLLDTLARFTQQAKTD</sequence>
<dbReference type="PROSITE" id="PS50109">
    <property type="entry name" value="HIS_KIN"/>
    <property type="match status" value="1"/>
</dbReference>
<dbReference type="Gene3D" id="3.30.565.10">
    <property type="entry name" value="Histidine kinase-like ATPase, C-terminal domain"/>
    <property type="match status" value="1"/>
</dbReference>
<dbReference type="SMART" id="SM00260">
    <property type="entry name" value="CheW"/>
    <property type="match status" value="1"/>
</dbReference>
<dbReference type="InterPro" id="IPR036641">
    <property type="entry name" value="HPT_dom_sf"/>
</dbReference>
<dbReference type="SUPFAM" id="SSF50341">
    <property type="entry name" value="CheW-like"/>
    <property type="match status" value="1"/>
</dbReference>
<evidence type="ECO:0000259" key="15">
    <source>
        <dbReference type="PROSITE" id="PS50894"/>
    </source>
</evidence>
<dbReference type="EMBL" id="CP047226">
    <property type="protein sequence ID" value="QHG08643.1"/>
    <property type="molecule type" value="Genomic_DNA"/>
</dbReference>
<dbReference type="PROSITE" id="PS50110">
    <property type="entry name" value="RESPONSE_REGULATORY"/>
    <property type="match status" value="1"/>
</dbReference>
<evidence type="ECO:0000256" key="11">
    <source>
        <dbReference type="SAM" id="Coils"/>
    </source>
</evidence>
<gene>
    <name evidence="16" type="ORF">GSF12_01190</name>
</gene>
<keyword evidence="5" id="KW-0808">Transferase</keyword>
<dbReference type="SUPFAM" id="SSF55874">
    <property type="entry name" value="ATPase domain of HSP90 chaperone/DNA topoisomerase II/histidine kinase"/>
    <property type="match status" value="1"/>
</dbReference>
<dbReference type="InterPro" id="IPR051315">
    <property type="entry name" value="Bact_Chemotaxis_CheA"/>
</dbReference>
<dbReference type="InterPro" id="IPR008207">
    <property type="entry name" value="Sig_transdc_His_kin_Hpt_dom"/>
</dbReference>
<protein>
    <recommendedName>
        <fullName evidence="3">Chemotaxis protein CheA</fullName>
        <ecNumber evidence="2">2.7.13.3</ecNumber>
    </recommendedName>
</protein>
<dbReference type="InterPro" id="IPR005467">
    <property type="entry name" value="His_kinase_dom"/>
</dbReference>